<dbReference type="InterPro" id="IPR004821">
    <property type="entry name" value="Cyt_trans-like"/>
</dbReference>
<dbReference type="SUPFAM" id="SSF53613">
    <property type="entry name" value="Ribokinase-like"/>
    <property type="match status" value="1"/>
</dbReference>
<proteinExistence type="predicted"/>
<dbReference type="NCBIfam" id="TIGR00125">
    <property type="entry name" value="cyt_tran_rel"/>
    <property type="match status" value="1"/>
</dbReference>
<keyword evidence="5" id="KW-0511">Multifunctional enzyme</keyword>
<gene>
    <name evidence="9" type="ORF">R4315_23700</name>
</gene>
<feature type="domain" description="Cytidyltransferase-like" evidence="8">
    <location>
        <begin position="332"/>
        <end position="443"/>
    </location>
</feature>
<keyword evidence="4 9" id="KW-0418">Kinase</keyword>
<dbReference type="EMBL" id="JAWLUP010000091">
    <property type="protein sequence ID" value="MDV7267533.1"/>
    <property type="molecule type" value="Genomic_DNA"/>
</dbReference>
<evidence type="ECO:0000256" key="6">
    <source>
        <dbReference type="ARBA" id="ARBA00023277"/>
    </source>
</evidence>
<dbReference type="Gene3D" id="3.40.50.620">
    <property type="entry name" value="HUPs"/>
    <property type="match status" value="1"/>
</dbReference>
<dbReference type="InterPro" id="IPR002173">
    <property type="entry name" value="Carboh/pur_kinase_PfkB_CS"/>
</dbReference>
<evidence type="ECO:0000259" key="7">
    <source>
        <dbReference type="Pfam" id="PF00294"/>
    </source>
</evidence>
<feature type="domain" description="Carbohydrate kinase PfkB" evidence="7">
    <location>
        <begin position="1"/>
        <end position="293"/>
    </location>
</feature>
<dbReference type="AlphaFoldDB" id="A0AAE5A8X0"/>
<dbReference type="InterPro" id="IPR029056">
    <property type="entry name" value="Ribokinase-like"/>
</dbReference>
<protein>
    <submittedName>
        <fullName evidence="9">PfkB family carbohydrate kinase</fullName>
    </submittedName>
</protein>
<dbReference type="InterPro" id="IPR050385">
    <property type="entry name" value="Archaeal_FAD_synthase"/>
</dbReference>
<evidence type="ECO:0000256" key="4">
    <source>
        <dbReference type="ARBA" id="ARBA00022777"/>
    </source>
</evidence>
<sequence>MTPLVVIGDTLLDVDIEGSADRLCPEAPVPVVDVERRWERPGGAGLAALLAARSTGQVVLVTALGTDADADRLTNLLGSGVEVVAVPLVGTTVCKTRVRAGGQSLVRLDSGGGIATTQPLGAQVRAAITGAGAILVSDYGRGMANHPEIRALVAERAAHVPVVWDPHPRGPEPVPGARLITPNDAEATRAEPEARGPLDRAAGLTVRWDSDAVAVTVGAAGAALATRSPGTSGMIAVPESARLAAASRPDTCGAGDRFASAAATALLDGSSVEQAVTAAVESAARFVGLGGASAVSVCSSTQAPALGGGDAHTDPYAFADRVRRNGGRLVATGGCFDLLHRGHVSLLQQARMLGDALIVCLNSDDSVRRMKGADRPLVRAEDRARVLSELGSVDSVVIFDESSPAEILERLRPDVWVKGDDYADKEIPEAEVVRRHGGDVVFVRVVDGYSTTRMLATARAATRAESRDGRNYPGPR</sequence>
<keyword evidence="3" id="KW-0548">Nucleotidyltransferase</keyword>
<dbReference type="Gene3D" id="3.40.1190.20">
    <property type="match status" value="1"/>
</dbReference>
<dbReference type="Pfam" id="PF00294">
    <property type="entry name" value="PfkB"/>
    <property type="match status" value="1"/>
</dbReference>
<dbReference type="PANTHER" id="PTHR43793">
    <property type="entry name" value="FAD SYNTHASE"/>
    <property type="match status" value="1"/>
</dbReference>
<evidence type="ECO:0000256" key="2">
    <source>
        <dbReference type="ARBA" id="ARBA00022679"/>
    </source>
</evidence>
<evidence type="ECO:0000313" key="10">
    <source>
        <dbReference type="Proteomes" id="UP001185863"/>
    </source>
</evidence>
<evidence type="ECO:0000256" key="1">
    <source>
        <dbReference type="ARBA" id="ARBA00004713"/>
    </source>
</evidence>
<dbReference type="InterPro" id="IPR014729">
    <property type="entry name" value="Rossmann-like_a/b/a_fold"/>
</dbReference>
<comment type="pathway">
    <text evidence="1">Bacterial outer membrane biogenesis; LPS core biosynthesis.</text>
</comment>
<dbReference type="Proteomes" id="UP001185863">
    <property type="component" value="Unassembled WGS sequence"/>
</dbReference>
<comment type="caution">
    <text evidence="9">The sequence shown here is derived from an EMBL/GenBank/DDBJ whole genome shotgun (WGS) entry which is preliminary data.</text>
</comment>
<dbReference type="InterPro" id="IPR011611">
    <property type="entry name" value="PfkB_dom"/>
</dbReference>
<reference evidence="9" key="1">
    <citation type="submission" date="2023-10" db="EMBL/GenBank/DDBJ databases">
        <title>Development of a sustainable strategy for remediation of hydrocarbon-contaminated territories based on the waste exchange concept.</title>
        <authorList>
            <person name="Krivoruchko A."/>
        </authorList>
    </citation>
    <scope>NUCLEOTIDE SEQUENCE</scope>
    <source>
        <strain evidence="9">IEGM 68</strain>
    </source>
</reference>
<dbReference type="PROSITE" id="PS00584">
    <property type="entry name" value="PFKB_KINASES_2"/>
    <property type="match status" value="1"/>
</dbReference>
<organism evidence="9 10">
    <name type="scientific">Rhodococcus oxybenzonivorans</name>
    <dbReference type="NCBI Taxonomy" id="1990687"/>
    <lineage>
        <taxon>Bacteria</taxon>
        <taxon>Bacillati</taxon>
        <taxon>Actinomycetota</taxon>
        <taxon>Actinomycetes</taxon>
        <taxon>Mycobacteriales</taxon>
        <taxon>Nocardiaceae</taxon>
        <taxon>Rhodococcus</taxon>
    </lineage>
</organism>
<name>A0AAE5A8X0_9NOCA</name>
<evidence type="ECO:0000256" key="5">
    <source>
        <dbReference type="ARBA" id="ARBA00023268"/>
    </source>
</evidence>
<keyword evidence="6" id="KW-0119">Carbohydrate metabolism</keyword>
<keyword evidence="2" id="KW-0808">Transferase</keyword>
<dbReference type="SUPFAM" id="SSF52374">
    <property type="entry name" value="Nucleotidylyl transferase"/>
    <property type="match status" value="1"/>
</dbReference>
<accession>A0AAE5A8X0</accession>
<evidence type="ECO:0000256" key="3">
    <source>
        <dbReference type="ARBA" id="ARBA00022695"/>
    </source>
</evidence>
<dbReference type="Pfam" id="PF01467">
    <property type="entry name" value="CTP_transf_like"/>
    <property type="match status" value="1"/>
</dbReference>
<dbReference type="GO" id="GO:0016301">
    <property type="term" value="F:kinase activity"/>
    <property type="evidence" value="ECO:0007669"/>
    <property type="project" value="UniProtKB-KW"/>
</dbReference>
<dbReference type="RefSeq" id="WP_249353760.1">
    <property type="nucleotide sequence ID" value="NZ_JAWLUP010000091.1"/>
</dbReference>
<dbReference type="PANTHER" id="PTHR43793:SF2">
    <property type="entry name" value="BIFUNCTIONAL PROTEIN HLDE"/>
    <property type="match status" value="1"/>
</dbReference>
<evidence type="ECO:0000313" key="9">
    <source>
        <dbReference type="EMBL" id="MDV7267533.1"/>
    </source>
</evidence>
<evidence type="ECO:0000259" key="8">
    <source>
        <dbReference type="Pfam" id="PF01467"/>
    </source>
</evidence>
<dbReference type="GO" id="GO:0016779">
    <property type="term" value="F:nucleotidyltransferase activity"/>
    <property type="evidence" value="ECO:0007669"/>
    <property type="project" value="UniProtKB-KW"/>
</dbReference>